<dbReference type="UniPathway" id="UPA00906">
    <property type="reaction ID" value="UER00895"/>
</dbReference>
<evidence type="ECO:0000256" key="9">
    <source>
        <dbReference type="PIRSR" id="PIRSR001529-2"/>
    </source>
</evidence>
<evidence type="ECO:0000313" key="12">
    <source>
        <dbReference type="Proteomes" id="UP000037122"/>
    </source>
</evidence>
<dbReference type="PIRSF" id="PIRSF001529">
    <property type="entry name" value="Ser-tRNA-synth_IIa"/>
    <property type="match status" value="1"/>
</dbReference>
<dbReference type="InterPro" id="IPR010978">
    <property type="entry name" value="tRNA-bd_arm"/>
</dbReference>
<evidence type="ECO:0000256" key="5">
    <source>
        <dbReference type="ARBA" id="ARBA00023146"/>
    </source>
</evidence>
<proteinExistence type="predicted"/>
<reference evidence="12" key="1">
    <citation type="journal article" date="2015" name="BMC Genomics">
        <title>Draft genome of a commonly misdiagnosed multidrug resistant pathogen Candida auris.</title>
        <authorList>
            <person name="Chatterjee S."/>
            <person name="Alampalli S.V."/>
            <person name="Nageshan R.K."/>
            <person name="Chettiar S.T."/>
            <person name="Joshi S."/>
            <person name="Tatu U.S."/>
        </authorList>
    </citation>
    <scope>NUCLEOTIDE SEQUENCE [LARGE SCALE GENOMIC DNA]</scope>
    <source>
        <strain evidence="12">6684</strain>
    </source>
</reference>
<dbReference type="InterPro" id="IPR002317">
    <property type="entry name" value="Ser-tRNA-ligase_type_1"/>
</dbReference>
<accession>A0A0L0P0S4</accession>
<feature type="domain" description="Aminoacyl-transfer RNA synthetases class-II family profile" evidence="10">
    <location>
        <begin position="169"/>
        <end position="446"/>
    </location>
</feature>
<dbReference type="AlphaFoldDB" id="A0A0L0P0S4"/>
<protein>
    <recommendedName>
        <fullName evidence="1">serine--tRNA ligase</fullName>
        <ecNumber evidence="1">6.1.1.11</ecNumber>
    </recommendedName>
    <alternativeName>
        <fullName evidence="6">Seryl-tRNA synthetase</fullName>
    </alternativeName>
    <alternativeName>
        <fullName evidence="7">Seryl-tRNA(Ser) synthetase</fullName>
    </alternativeName>
</protein>
<dbReference type="VEuPathDB" id="FungiDB:CJJ09_002488"/>
<dbReference type="VEuPathDB" id="FungiDB:CJI97_000524"/>
<dbReference type="PROSITE" id="PS50862">
    <property type="entry name" value="AA_TRNA_LIGASE_II"/>
    <property type="match status" value="1"/>
</dbReference>
<dbReference type="GO" id="GO:0006434">
    <property type="term" value="P:seryl-tRNA aminoacylation"/>
    <property type="evidence" value="ECO:0007669"/>
    <property type="project" value="InterPro"/>
</dbReference>
<keyword evidence="2" id="KW-0436">Ligase</keyword>
<evidence type="ECO:0000313" key="11">
    <source>
        <dbReference type="EMBL" id="KND99884.1"/>
    </source>
</evidence>
<evidence type="ECO:0000256" key="7">
    <source>
        <dbReference type="ARBA" id="ARBA00034892"/>
    </source>
</evidence>
<evidence type="ECO:0000256" key="3">
    <source>
        <dbReference type="ARBA" id="ARBA00022741"/>
    </source>
</evidence>
<evidence type="ECO:0000256" key="4">
    <source>
        <dbReference type="ARBA" id="ARBA00022840"/>
    </source>
</evidence>
<feature type="site" description="Important for serine binding" evidence="8">
    <location>
        <position position="415"/>
    </location>
</feature>
<dbReference type="VEuPathDB" id="FungiDB:CJI96_0003572"/>
<feature type="binding site" evidence="8">
    <location>
        <position position="413"/>
    </location>
    <ligand>
        <name>L-serine</name>
        <dbReference type="ChEBI" id="CHEBI:33384"/>
    </ligand>
</feature>
<dbReference type="VEuPathDB" id="FungiDB:B9J08_000522"/>
<dbReference type="VEuPathDB" id="FungiDB:CJJ07_003897"/>
<dbReference type="SUPFAM" id="SSF46589">
    <property type="entry name" value="tRNA-binding arm"/>
    <property type="match status" value="1"/>
</dbReference>
<dbReference type="Proteomes" id="UP000037122">
    <property type="component" value="Unassembled WGS sequence"/>
</dbReference>
<organism evidence="11 12">
    <name type="scientific">Candidozyma auris</name>
    <name type="common">Yeast</name>
    <name type="synonym">Candida auris</name>
    <dbReference type="NCBI Taxonomy" id="498019"/>
    <lineage>
        <taxon>Eukaryota</taxon>
        <taxon>Fungi</taxon>
        <taxon>Dikarya</taxon>
        <taxon>Ascomycota</taxon>
        <taxon>Saccharomycotina</taxon>
        <taxon>Pichiomycetes</taxon>
        <taxon>Metschnikowiaceae</taxon>
        <taxon>Candidozyma</taxon>
    </lineage>
</organism>
<dbReference type="GO" id="GO:0005524">
    <property type="term" value="F:ATP binding"/>
    <property type="evidence" value="ECO:0007669"/>
    <property type="project" value="UniProtKB-KW"/>
</dbReference>
<name>A0A0L0P0S4_CANAR</name>
<gene>
    <name evidence="11" type="ORF">QG37_03310</name>
</gene>
<feature type="binding site" evidence="9">
    <location>
        <begin position="294"/>
        <end position="296"/>
    </location>
    <ligand>
        <name>ATP</name>
        <dbReference type="ChEBI" id="CHEBI:30616"/>
    </ligand>
</feature>
<evidence type="ECO:0000256" key="6">
    <source>
        <dbReference type="ARBA" id="ARBA00031113"/>
    </source>
</evidence>
<feature type="binding site" evidence="8">
    <location>
        <position position="317"/>
    </location>
    <ligand>
        <name>L-serine</name>
        <dbReference type="ChEBI" id="CHEBI:33384"/>
    </ligand>
</feature>
<dbReference type="PANTHER" id="PTHR11778">
    <property type="entry name" value="SERYL-TRNA SYNTHETASE"/>
    <property type="match status" value="1"/>
</dbReference>
<dbReference type="Pfam" id="PF00587">
    <property type="entry name" value="tRNA-synt_2b"/>
    <property type="match status" value="1"/>
</dbReference>
<comment type="caution">
    <text evidence="11">The sequence shown here is derived from an EMBL/GenBank/DDBJ whole genome shotgun (WGS) entry which is preliminary data.</text>
</comment>
<dbReference type="Gene3D" id="3.30.930.10">
    <property type="entry name" value="Bira Bifunctional Protein, Domain 2"/>
    <property type="match status" value="1"/>
</dbReference>
<dbReference type="EC" id="6.1.1.11" evidence="1"/>
<dbReference type="NCBIfam" id="TIGR00414">
    <property type="entry name" value="serS"/>
    <property type="match status" value="1"/>
</dbReference>
<dbReference type="Pfam" id="PF02403">
    <property type="entry name" value="Seryl_tRNA_N"/>
    <property type="match status" value="1"/>
</dbReference>
<evidence type="ECO:0000256" key="2">
    <source>
        <dbReference type="ARBA" id="ARBA00022598"/>
    </source>
</evidence>
<keyword evidence="5" id="KW-0030">Aminoacyl-tRNA synthetase</keyword>
<dbReference type="InterPro" id="IPR015866">
    <property type="entry name" value="Ser-tRNA-synth_1_N"/>
</dbReference>
<evidence type="ECO:0000256" key="1">
    <source>
        <dbReference type="ARBA" id="ARBA00012840"/>
    </source>
</evidence>
<dbReference type="VEuPathDB" id="FungiDB:QG37_03310"/>
<feature type="binding site" evidence="8">
    <location>
        <position position="294"/>
    </location>
    <ligand>
        <name>L-serine</name>
        <dbReference type="ChEBI" id="CHEBI:33384"/>
    </ligand>
</feature>
<dbReference type="InterPro" id="IPR045864">
    <property type="entry name" value="aa-tRNA-synth_II/BPL/LPL"/>
</dbReference>
<dbReference type="PRINTS" id="PR00981">
    <property type="entry name" value="TRNASYNTHSER"/>
</dbReference>
<evidence type="ECO:0000259" key="10">
    <source>
        <dbReference type="PROSITE" id="PS50862"/>
    </source>
</evidence>
<dbReference type="GO" id="GO:0004828">
    <property type="term" value="F:serine-tRNA ligase activity"/>
    <property type="evidence" value="ECO:0007669"/>
    <property type="project" value="UniProtKB-EC"/>
</dbReference>
<evidence type="ECO:0000256" key="8">
    <source>
        <dbReference type="PIRSR" id="PIRSR001529-1"/>
    </source>
</evidence>
<keyword evidence="3" id="KW-0547">Nucleotide-binding</keyword>
<feature type="binding site" evidence="9">
    <location>
        <begin position="381"/>
        <end position="384"/>
    </location>
    <ligand>
        <name>ATP</name>
        <dbReference type="ChEBI" id="CHEBI:30616"/>
    </ligand>
</feature>
<dbReference type="InterPro" id="IPR002314">
    <property type="entry name" value="aa-tRNA-synt_IIb"/>
</dbReference>
<keyword evidence="4 9" id="KW-0067">ATP-binding</keyword>
<feature type="binding site" evidence="8">
    <location>
        <position position="263"/>
    </location>
    <ligand>
        <name>L-serine</name>
        <dbReference type="ChEBI" id="CHEBI:33384"/>
    </ligand>
</feature>
<dbReference type="EMBL" id="LGST01000021">
    <property type="protein sequence ID" value="KND99884.1"/>
    <property type="molecule type" value="Genomic_DNA"/>
</dbReference>
<feature type="binding site" evidence="9">
    <location>
        <begin position="310"/>
        <end position="313"/>
    </location>
    <ligand>
        <name>ATP</name>
        <dbReference type="ChEBI" id="CHEBI:30616"/>
    </ligand>
</feature>
<dbReference type="SUPFAM" id="SSF55681">
    <property type="entry name" value="Class II aaRS and biotin synthetases"/>
    <property type="match status" value="1"/>
</dbReference>
<sequence length="459" mass="51048">MRPLKVGRRCLSSFKSTTTLKKPSLDVKGIIARSEEMRDVLRRRGLPSASLNFLLENRERERELHRKRDTLIRERKAEGAKLALLKAQKSNLAEVDSVQGALTALKPTITHVANCLSELSEQIHAHAESLPNWLDPTVPQDPIEPATVSVINGTSEESIIAAMPKNKADHKTIAETFGLVDFTTASRISGSSWYYLVGDAALLEQALVQYALRKAREAGYIMVSPPSIVRKEITHACGFKPRDHNGEKQVYEIEGESLVLTGTAEIPLGALHSSSILSWEQLPIKYVGVSRSYRAEAGANGKDTTGLYRVHEFTKVELFHFTTPDKSGDELEELRDFQTSIIKDLGLKARFLNMPTTDLGSPAVKKYDCEAWMPGRGSWGELTSCSNCTDYQSRRLGIRYKSKEGNFYVHTLNGTAMAVPRVLVALIEQNYDPGTDTIVIPEVLRPYMDGKSAIFRQSN</sequence>
<dbReference type="InterPro" id="IPR006195">
    <property type="entry name" value="aa-tRNA-synth_II"/>
</dbReference>